<dbReference type="EMBL" id="QUNG01000003">
    <property type="protein sequence ID" value="REG84823.1"/>
    <property type="molecule type" value="Genomic_DNA"/>
</dbReference>
<dbReference type="PANTHER" id="PTHR43525:SF1">
    <property type="entry name" value="PROTEIN MALY"/>
    <property type="match status" value="1"/>
</dbReference>
<dbReference type="InterPro" id="IPR004839">
    <property type="entry name" value="Aminotransferase_I/II_large"/>
</dbReference>
<feature type="domain" description="Aminotransferase class I/classII large" evidence="6">
    <location>
        <begin position="28"/>
        <end position="374"/>
    </location>
</feature>
<dbReference type="Gene3D" id="3.90.1150.10">
    <property type="entry name" value="Aspartate Aminotransferase, domain 1"/>
    <property type="match status" value="1"/>
</dbReference>
<comment type="caution">
    <text evidence="7">The sequence shown here is derived from an EMBL/GenBank/DDBJ whole genome shotgun (WGS) entry which is preliminary data.</text>
</comment>
<dbReference type="GO" id="GO:0030170">
    <property type="term" value="F:pyridoxal phosphate binding"/>
    <property type="evidence" value="ECO:0007669"/>
    <property type="project" value="InterPro"/>
</dbReference>
<dbReference type="PANTHER" id="PTHR43525">
    <property type="entry name" value="PROTEIN MALY"/>
    <property type="match status" value="1"/>
</dbReference>
<dbReference type="InterPro" id="IPR015422">
    <property type="entry name" value="PyrdxlP-dep_Trfase_small"/>
</dbReference>
<evidence type="ECO:0000256" key="1">
    <source>
        <dbReference type="ARBA" id="ARBA00001933"/>
    </source>
</evidence>
<comment type="cofactor">
    <cofactor evidence="1">
        <name>pyridoxal 5'-phosphate</name>
        <dbReference type="ChEBI" id="CHEBI:597326"/>
    </cofactor>
</comment>
<keyword evidence="4 7" id="KW-0456">Lyase</keyword>
<dbReference type="EC" id="4.4.1.13" evidence="2"/>
<evidence type="ECO:0000256" key="2">
    <source>
        <dbReference type="ARBA" id="ARBA00012224"/>
    </source>
</evidence>
<evidence type="ECO:0000259" key="6">
    <source>
        <dbReference type="Pfam" id="PF00155"/>
    </source>
</evidence>
<dbReference type="Proteomes" id="UP000256542">
    <property type="component" value="Unassembled WGS sequence"/>
</dbReference>
<dbReference type="InterPro" id="IPR051798">
    <property type="entry name" value="Class-II_PLP-Dep_Aminotrans"/>
</dbReference>
<dbReference type="InterPro" id="IPR027619">
    <property type="entry name" value="C-S_lyase_PatB-like"/>
</dbReference>
<gene>
    <name evidence="7" type="ORF">DFP81_10317</name>
</gene>
<dbReference type="InterPro" id="IPR015424">
    <property type="entry name" value="PyrdxlP-dep_Trfase"/>
</dbReference>
<dbReference type="Gene3D" id="3.40.640.10">
    <property type="entry name" value="Type I PLP-dependent aspartate aminotransferase-like (Major domain)"/>
    <property type="match status" value="1"/>
</dbReference>
<dbReference type="SUPFAM" id="SSF53383">
    <property type="entry name" value="PLP-dependent transferases"/>
    <property type="match status" value="1"/>
</dbReference>
<dbReference type="InterPro" id="IPR015421">
    <property type="entry name" value="PyrdxlP-dep_Trfase_major"/>
</dbReference>
<evidence type="ECO:0000256" key="3">
    <source>
        <dbReference type="ARBA" id="ARBA00022898"/>
    </source>
</evidence>
<evidence type="ECO:0000256" key="4">
    <source>
        <dbReference type="ARBA" id="ARBA00023239"/>
    </source>
</evidence>
<evidence type="ECO:0000313" key="7">
    <source>
        <dbReference type="EMBL" id="REG84823.1"/>
    </source>
</evidence>
<protein>
    <recommendedName>
        <fullName evidence="2">cysteine-S-conjugate beta-lyase</fullName>
        <ecNumber evidence="2">4.4.1.13</ecNumber>
    </recommendedName>
</protein>
<evidence type="ECO:0000256" key="5">
    <source>
        <dbReference type="ARBA" id="ARBA00037974"/>
    </source>
</evidence>
<proteinExistence type="inferred from homology"/>
<dbReference type="GO" id="GO:0047804">
    <property type="term" value="F:cysteine-S-conjugate beta-lyase activity"/>
    <property type="evidence" value="ECO:0007669"/>
    <property type="project" value="UniProtKB-EC"/>
</dbReference>
<name>A0A3E0DPU9_9GAMM</name>
<dbReference type="OrthoDB" id="3224382at2"/>
<dbReference type="AlphaFoldDB" id="A0A3E0DPU9"/>
<accession>A0A3E0DPU9</accession>
<dbReference type="RefSeq" id="WP_115896712.1">
    <property type="nucleotide sequence ID" value="NZ_QUNG01000003.1"/>
</dbReference>
<keyword evidence="3" id="KW-0663">Pyridoxal phosphate</keyword>
<evidence type="ECO:0000313" key="8">
    <source>
        <dbReference type="Proteomes" id="UP000256542"/>
    </source>
</evidence>
<organism evidence="7 8">
    <name type="scientific">Marinomonas pollencensis</name>
    <dbReference type="NCBI Taxonomy" id="491954"/>
    <lineage>
        <taxon>Bacteria</taxon>
        <taxon>Pseudomonadati</taxon>
        <taxon>Pseudomonadota</taxon>
        <taxon>Gammaproteobacteria</taxon>
        <taxon>Oceanospirillales</taxon>
        <taxon>Oceanospirillaceae</taxon>
        <taxon>Marinomonas</taxon>
    </lineage>
</organism>
<dbReference type="NCBIfam" id="TIGR04350">
    <property type="entry name" value="C_S_lyase_PatB"/>
    <property type="match status" value="1"/>
</dbReference>
<comment type="similarity">
    <text evidence="5">Belongs to the class-II pyridoxal-phosphate-dependent aminotransferase family. MalY/PatB cystathionine beta-lyase subfamily.</text>
</comment>
<dbReference type="Pfam" id="PF00155">
    <property type="entry name" value="Aminotran_1_2"/>
    <property type="match status" value="1"/>
</dbReference>
<keyword evidence="8" id="KW-1185">Reference proteome</keyword>
<sequence>MDEQMSCFDKEIERTNSQSDKWSKYPQDVIPLWVADMDFESPDCIKQALSERLDHGVFGYTHASKGLEENIIKHAEQRYNWELSRAQIVHLPGLVCALHLAVRAFSNEGDSIVVPSPIYPNFNKAVLNANRELSHVEMQIKNGRWVPDMQAFEVACAQPNSKMILLCNPHNPGGTVYTKAELEAIHQLAKRYDLLVVSDEIHCDLILDDLPHTPFASVNEDAANRTITLMAPSKTFNVAGLGYAFAVIANPTLRSAFNDAKAGLVPYPNLLGLTAASAAFAEGQDWHKSLLTYLKKNRDLIEAWLPNTPLKMVHLEATYLAWIDVSALQLDNPHQFFLAAGIGISDGKDFGNPNYIRLNFGCPKSRLEDAIKRINNALKKHNYL</sequence>
<dbReference type="CDD" id="cd00609">
    <property type="entry name" value="AAT_like"/>
    <property type="match status" value="1"/>
</dbReference>
<reference evidence="7 8" key="1">
    <citation type="submission" date="2018-08" db="EMBL/GenBank/DDBJ databases">
        <title>Genomic Encyclopedia of Type Strains, Phase III (KMG-III): the genomes of soil and plant-associated and newly described type strains.</title>
        <authorList>
            <person name="Whitman W."/>
        </authorList>
    </citation>
    <scope>NUCLEOTIDE SEQUENCE [LARGE SCALE GENOMIC DNA]</scope>
    <source>
        <strain evidence="7 8">CECT 7375</strain>
    </source>
</reference>